<keyword evidence="2" id="KW-1185">Reference proteome</keyword>
<dbReference type="EMBL" id="CP063078">
    <property type="protein sequence ID" value="QOQ87169.1"/>
    <property type="molecule type" value="Genomic_DNA"/>
</dbReference>
<evidence type="ECO:0000313" key="1">
    <source>
        <dbReference type="EMBL" id="QOQ87169.1"/>
    </source>
</evidence>
<dbReference type="AlphaFoldDB" id="A0A7M1LF27"/>
<evidence type="ECO:0000313" key="2">
    <source>
        <dbReference type="Proteomes" id="UP000594749"/>
    </source>
</evidence>
<organism evidence="1 2">
    <name type="scientific">Campylobacter corcagiensis</name>
    <dbReference type="NCBI Taxonomy" id="1448857"/>
    <lineage>
        <taxon>Bacteria</taxon>
        <taxon>Pseudomonadati</taxon>
        <taxon>Campylobacterota</taxon>
        <taxon>Epsilonproteobacteria</taxon>
        <taxon>Campylobacterales</taxon>
        <taxon>Campylobacteraceae</taxon>
        <taxon>Campylobacter</taxon>
    </lineage>
</organism>
<protein>
    <recommendedName>
        <fullName evidence="3">Phasin family protein</fullName>
    </recommendedName>
</protein>
<dbReference type="RefSeq" id="WP_025803527.1">
    <property type="nucleotide sequence ID" value="NZ_CP053842.1"/>
</dbReference>
<name>A0A7M1LF27_9BACT</name>
<reference evidence="1 2" key="1">
    <citation type="submission" date="2020-10" db="EMBL/GenBank/DDBJ databases">
        <title>Campylobacter and Helicobacter PacBio genomes.</title>
        <authorList>
            <person name="Lane C."/>
        </authorList>
    </citation>
    <scope>NUCLEOTIDE SEQUENCE [LARGE SCALE GENOMIC DNA]</scope>
    <source>
        <strain evidence="1 2">2016D-0077</strain>
    </source>
</reference>
<gene>
    <name evidence="1" type="ORF">IMC76_08135</name>
</gene>
<evidence type="ECO:0008006" key="3">
    <source>
        <dbReference type="Google" id="ProtNLM"/>
    </source>
</evidence>
<dbReference type="Proteomes" id="UP000594749">
    <property type="component" value="Chromosome"/>
</dbReference>
<proteinExistence type="predicted"/>
<sequence>MLKDLLYIGAGGVLTLQDRIKKELKALEERGKLTKEDSDAFIDKLYGRAKEEHEKNMEYFKEVVNELNIATKDDIKSLETKIEALEKKLNAKNS</sequence>
<accession>A0A7M1LF27</accession>
<dbReference type="OrthoDB" id="5363084at2"/>